<keyword evidence="4" id="KW-1133">Transmembrane helix</keyword>
<name>W4HQJ3_9RHOB</name>
<dbReference type="Gene3D" id="1.10.287.470">
    <property type="entry name" value="Helix hairpin bin"/>
    <property type="match status" value="1"/>
</dbReference>
<comment type="similarity">
    <text evidence="1">Belongs to the membrane fusion protein (MFP) (TC 8.A.1) family.</text>
</comment>
<evidence type="ECO:0000313" key="6">
    <source>
        <dbReference type="EMBL" id="ETW14280.1"/>
    </source>
</evidence>
<dbReference type="NCBIfam" id="TIGR01730">
    <property type="entry name" value="RND_mfp"/>
    <property type="match status" value="1"/>
</dbReference>
<organism evidence="6 7">
    <name type="scientific">Roseivivax marinus</name>
    <dbReference type="NCBI Taxonomy" id="1379903"/>
    <lineage>
        <taxon>Bacteria</taxon>
        <taxon>Pseudomonadati</taxon>
        <taxon>Pseudomonadota</taxon>
        <taxon>Alphaproteobacteria</taxon>
        <taxon>Rhodobacterales</taxon>
        <taxon>Roseobacteraceae</taxon>
        <taxon>Roseivivax</taxon>
    </lineage>
</organism>
<sequence length="393" mass="41089">MNDHSDAGGTPRHLSFETDRGASRSIWIAAGLVLAIVLWMGSGFVLPSEDPEPVQQTEAEPPAVVVRETTVEPVTLRFSAEGQALPERDTVLSAEASGTVAALPVARGDTVEAGDVVARLSAAQADATLAQAEEERTRAQRELDNARQLLERGAGTVDRVSEAQATLAAAEAQVATAEQALDNLVVTAPFPGRIESLPINDGEYLAIGDEVARLVDNSPLTVAIQVPQQSLARIRTGQPATVDFITGQTREGEVTFVGTAAVSETRTFLVEIEVPNEDGEIPAGISAEVTIPTGERQAHFVRPSIISLDPDGALGIKTVEDGRVKFQPVEIVSTAIDGVWVTGLEDTATIITVGQGFVRDGEAVRAQPQEEAGGALAAAPGDEAMPAAAEATE</sequence>
<dbReference type="Gene3D" id="2.40.50.100">
    <property type="match status" value="1"/>
</dbReference>
<keyword evidence="7" id="KW-1185">Reference proteome</keyword>
<dbReference type="Pfam" id="PF25954">
    <property type="entry name" value="Beta-barrel_RND_2"/>
    <property type="match status" value="1"/>
</dbReference>
<dbReference type="PANTHER" id="PTHR30469">
    <property type="entry name" value="MULTIDRUG RESISTANCE PROTEIN MDTA"/>
    <property type="match status" value="1"/>
</dbReference>
<proteinExistence type="inferred from homology"/>
<feature type="domain" description="CusB-like beta-barrel" evidence="5">
    <location>
        <begin position="222"/>
        <end position="291"/>
    </location>
</feature>
<dbReference type="GO" id="GO:1990281">
    <property type="term" value="C:efflux pump complex"/>
    <property type="evidence" value="ECO:0007669"/>
    <property type="project" value="TreeGrafter"/>
</dbReference>
<feature type="region of interest" description="Disordered" evidence="3">
    <location>
        <begin position="367"/>
        <end position="393"/>
    </location>
</feature>
<dbReference type="EMBL" id="AQQW01000001">
    <property type="protein sequence ID" value="ETW14280.1"/>
    <property type="molecule type" value="Genomic_DNA"/>
</dbReference>
<evidence type="ECO:0000256" key="4">
    <source>
        <dbReference type="SAM" id="Phobius"/>
    </source>
</evidence>
<keyword evidence="4" id="KW-0472">Membrane</keyword>
<feature type="coiled-coil region" evidence="2">
    <location>
        <begin position="122"/>
        <end position="187"/>
    </location>
</feature>
<evidence type="ECO:0000259" key="5">
    <source>
        <dbReference type="Pfam" id="PF25954"/>
    </source>
</evidence>
<protein>
    <submittedName>
        <fullName evidence="6">Secretion protein, HylD family</fullName>
    </submittedName>
</protein>
<dbReference type="AlphaFoldDB" id="W4HQJ3"/>
<dbReference type="STRING" id="1379903.ATO8_00185"/>
<dbReference type="Gene3D" id="2.40.30.170">
    <property type="match status" value="1"/>
</dbReference>
<dbReference type="GO" id="GO:0015562">
    <property type="term" value="F:efflux transmembrane transporter activity"/>
    <property type="evidence" value="ECO:0007669"/>
    <property type="project" value="TreeGrafter"/>
</dbReference>
<dbReference type="InterPro" id="IPR006143">
    <property type="entry name" value="RND_pump_MFP"/>
</dbReference>
<evidence type="ECO:0000313" key="7">
    <source>
        <dbReference type="Proteomes" id="UP000019063"/>
    </source>
</evidence>
<gene>
    <name evidence="6" type="ORF">ATO8_00185</name>
</gene>
<dbReference type="RefSeq" id="WP_051487297.1">
    <property type="nucleotide sequence ID" value="NZ_AQQW01000001.1"/>
</dbReference>
<dbReference type="eggNOG" id="COG0845">
    <property type="taxonomic scope" value="Bacteria"/>
</dbReference>
<dbReference type="PANTHER" id="PTHR30469:SF29">
    <property type="entry name" value="BLR2860 PROTEIN"/>
    <property type="match status" value="1"/>
</dbReference>
<dbReference type="SUPFAM" id="SSF111369">
    <property type="entry name" value="HlyD-like secretion proteins"/>
    <property type="match status" value="1"/>
</dbReference>
<evidence type="ECO:0000256" key="2">
    <source>
        <dbReference type="SAM" id="Coils"/>
    </source>
</evidence>
<keyword evidence="4" id="KW-0812">Transmembrane</keyword>
<evidence type="ECO:0000256" key="1">
    <source>
        <dbReference type="ARBA" id="ARBA00009477"/>
    </source>
</evidence>
<accession>W4HQJ3</accession>
<comment type="caution">
    <text evidence="6">The sequence shown here is derived from an EMBL/GenBank/DDBJ whole genome shotgun (WGS) entry which is preliminary data.</text>
</comment>
<reference evidence="6 7" key="1">
    <citation type="journal article" date="2014" name="Antonie Van Leeuwenhoek">
        <title>Roseivivax atlanticus sp. nov., isolated from surface seawater of the Atlantic Ocean.</title>
        <authorList>
            <person name="Li G."/>
            <person name="Lai Q."/>
            <person name="Liu X."/>
            <person name="Sun F."/>
            <person name="Shao Z."/>
        </authorList>
    </citation>
    <scope>NUCLEOTIDE SEQUENCE [LARGE SCALE GENOMIC DNA]</scope>
    <source>
        <strain evidence="6 7">22II-s10s</strain>
    </source>
</reference>
<feature type="transmembrane region" description="Helical" evidence="4">
    <location>
        <begin position="26"/>
        <end position="46"/>
    </location>
</feature>
<dbReference type="Gene3D" id="2.40.420.20">
    <property type="match status" value="1"/>
</dbReference>
<keyword evidence="2" id="KW-0175">Coiled coil</keyword>
<dbReference type="InterPro" id="IPR058792">
    <property type="entry name" value="Beta-barrel_RND_2"/>
</dbReference>
<dbReference type="PATRIC" id="fig|1317118.6.peg.38"/>
<dbReference type="Proteomes" id="UP000019063">
    <property type="component" value="Unassembled WGS sequence"/>
</dbReference>
<evidence type="ECO:0000256" key="3">
    <source>
        <dbReference type="SAM" id="MobiDB-lite"/>
    </source>
</evidence>